<evidence type="ECO:0000313" key="2">
    <source>
        <dbReference type="EMBL" id="VAW69408.1"/>
    </source>
</evidence>
<evidence type="ECO:0000259" key="1">
    <source>
        <dbReference type="SMART" id="SM01097"/>
    </source>
</evidence>
<dbReference type="EMBL" id="UOFJ01000424">
    <property type="protein sequence ID" value="VAW69408.1"/>
    <property type="molecule type" value="Genomic_DNA"/>
</dbReference>
<gene>
    <name evidence="2" type="ORF">MNBD_GAMMA10-2143</name>
</gene>
<sequence>MSQKALLALADGSLFRGQSIGVCGESIGEAVFNTAMSGYQEILTDPSYARQIVTLTYPHIGNTGACSGDEESSRVHAAGLVI</sequence>
<feature type="domain" description="Carbamoyl-phosphate synthase small subunit N-terminal" evidence="1">
    <location>
        <begin position="3"/>
        <end position="82"/>
    </location>
</feature>
<feature type="non-terminal residue" evidence="2">
    <location>
        <position position="82"/>
    </location>
</feature>
<proteinExistence type="predicted"/>
<dbReference type="AlphaFoldDB" id="A0A3B0XM75"/>
<dbReference type="GO" id="GO:0004088">
    <property type="term" value="F:carbamoyl-phosphate synthase (glutamine-hydrolyzing) activity"/>
    <property type="evidence" value="ECO:0007669"/>
    <property type="project" value="UniProtKB-EC"/>
</dbReference>
<organism evidence="2">
    <name type="scientific">hydrothermal vent metagenome</name>
    <dbReference type="NCBI Taxonomy" id="652676"/>
    <lineage>
        <taxon>unclassified sequences</taxon>
        <taxon>metagenomes</taxon>
        <taxon>ecological metagenomes</taxon>
    </lineage>
</organism>
<reference evidence="2" key="1">
    <citation type="submission" date="2018-06" db="EMBL/GenBank/DDBJ databases">
        <authorList>
            <person name="Zhirakovskaya E."/>
        </authorList>
    </citation>
    <scope>NUCLEOTIDE SEQUENCE</scope>
</reference>
<dbReference type="InterPro" id="IPR002474">
    <property type="entry name" value="CarbamoylP_synth_ssu_N"/>
</dbReference>
<keyword evidence="2" id="KW-0436">Ligase</keyword>
<dbReference type="EC" id="6.3.5.5" evidence="2"/>
<accession>A0A3B0XM75</accession>
<protein>
    <submittedName>
        <fullName evidence="2">Carbamoyl-phosphate synthase small chain</fullName>
        <ecNumber evidence="2">6.3.5.5</ecNumber>
    </submittedName>
</protein>
<dbReference type="Pfam" id="PF00988">
    <property type="entry name" value="CPSase_sm_chain"/>
    <property type="match status" value="1"/>
</dbReference>
<dbReference type="Gene3D" id="3.50.30.20">
    <property type="entry name" value="Carbamoyl-phosphate synthase small subunit, N-terminal domain"/>
    <property type="match status" value="1"/>
</dbReference>
<dbReference type="InterPro" id="IPR036480">
    <property type="entry name" value="CarbP_synth_ssu_N_sf"/>
</dbReference>
<dbReference type="SMART" id="SM01097">
    <property type="entry name" value="CPSase_sm_chain"/>
    <property type="match status" value="1"/>
</dbReference>
<dbReference type="SUPFAM" id="SSF52021">
    <property type="entry name" value="Carbamoyl phosphate synthetase, small subunit N-terminal domain"/>
    <property type="match status" value="1"/>
</dbReference>
<name>A0A3B0XM75_9ZZZZ</name>